<evidence type="ECO:0000259" key="5">
    <source>
        <dbReference type="Pfam" id="PF04542"/>
    </source>
</evidence>
<evidence type="ECO:0000256" key="1">
    <source>
        <dbReference type="ARBA" id="ARBA00010641"/>
    </source>
</evidence>
<evidence type="ECO:0000256" key="3">
    <source>
        <dbReference type="ARBA" id="ARBA00023082"/>
    </source>
</evidence>
<dbReference type="eggNOG" id="COG1595">
    <property type="taxonomic scope" value="Bacteria"/>
</dbReference>
<organism evidence="7 8">
    <name type="scientific">Koribacter versatilis (strain Ellin345)</name>
    <dbReference type="NCBI Taxonomy" id="204669"/>
    <lineage>
        <taxon>Bacteria</taxon>
        <taxon>Pseudomonadati</taxon>
        <taxon>Acidobacteriota</taxon>
        <taxon>Terriglobia</taxon>
        <taxon>Terriglobales</taxon>
        <taxon>Candidatus Korobacteraceae</taxon>
        <taxon>Candidatus Korobacter</taxon>
    </lineage>
</organism>
<dbReference type="OrthoDB" id="9785675at2"/>
<dbReference type="InterPro" id="IPR036388">
    <property type="entry name" value="WH-like_DNA-bd_sf"/>
</dbReference>
<sequence>MARKSAVDPAVVTAAMNGDREAFEEIYLQYRTLVFAVCNRLVKNQAISEELVQDTFLLLLRKIHLFKGRSQFGTWLYQIARNTALMYIRDQQAKDNNESLGQWQEDATKVVQLERVLRVQDSNLRSITDRVTLERLIAKMAPGYRSTLLLHDFHGYEHREICEIMNVRQGTSKSQLHKGRKRLRAMLEAAA</sequence>
<evidence type="ECO:0000259" key="6">
    <source>
        <dbReference type="Pfam" id="PF08281"/>
    </source>
</evidence>
<dbReference type="InterPro" id="IPR039425">
    <property type="entry name" value="RNA_pol_sigma-70-like"/>
</dbReference>
<evidence type="ECO:0000313" key="8">
    <source>
        <dbReference type="Proteomes" id="UP000002432"/>
    </source>
</evidence>
<dbReference type="InterPro" id="IPR007627">
    <property type="entry name" value="RNA_pol_sigma70_r2"/>
</dbReference>
<feature type="domain" description="RNA polymerase sigma-70 region 2" evidence="5">
    <location>
        <begin position="27"/>
        <end position="92"/>
    </location>
</feature>
<dbReference type="Gene3D" id="1.10.1740.10">
    <property type="match status" value="1"/>
</dbReference>
<dbReference type="InterPro" id="IPR014284">
    <property type="entry name" value="RNA_pol_sigma-70_dom"/>
</dbReference>
<proteinExistence type="inferred from homology"/>
<dbReference type="GO" id="GO:0006352">
    <property type="term" value="P:DNA-templated transcription initiation"/>
    <property type="evidence" value="ECO:0007669"/>
    <property type="project" value="InterPro"/>
</dbReference>
<keyword evidence="2" id="KW-0805">Transcription regulation</keyword>
<dbReference type="HOGENOM" id="CLU_047691_3_4_0"/>
<keyword evidence="3" id="KW-0731">Sigma factor</keyword>
<dbReference type="KEGG" id="aba:Acid345_1800"/>
<dbReference type="CDD" id="cd06171">
    <property type="entry name" value="Sigma70_r4"/>
    <property type="match status" value="1"/>
</dbReference>
<dbReference type="InterPro" id="IPR013249">
    <property type="entry name" value="RNA_pol_sigma70_r4_t2"/>
</dbReference>
<dbReference type="NCBIfam" id="TIGR02937">
    <property type="entry name" value="sigma70-ECF"/>
    <property type="match status" value="1"/>
</dbReference>
<dbReference type="EnsemblBacteria" id="ABF40801">
    <property type="protein sequence ID" value="ABF40801"/>
    <property type="gene ID" value="Acid345_1800"/>
</dbReference>
<name>Q1IQP9_KORVE</name>
<gene>
    <name evidence="7" type="ordered locus">Acid345_1800</name>
</gene>
<dbReference type="STRING" id="204669.Acid345_1800"/>
<dbReference type="EMBL" id="CP000360">
    <property type="protein sequence ID" value="ABF40801.1"/>
    <property type="molecule type" value="Genomic_DNA"/>
</dbReference>
<dbReference type="Gene3D" id="1.10.10.10">
    <property type="entry name" value="Winged helix-like DNA-binding domain superfamily/Winged helix DNA-binding domain"/>
    <property type="match status" value="1"/>
</dbReference>
<dbReference type="RefSeq" id="WP_011522603.1">
    <property type="nucleotide sequence ID" value="NC_008009.1"/>
</dbReference>
<dbReference type="SUPFAM" id="SSF88659">
    <property type="entry name" value="Sigma3 and sigma4 domains of RNA polymerase sigma factors"/>
    <property type="match status" value="1"/>
</dbReference>
<evidence type="ECO:0000256" key="2">
    <source>
        <dbReference type="ARBA" id="ARBA00023015"/>
    </source>
</evidence>
<feature type="domain" description="RNA polymerase sigma factor 70 region 4 type 2" evidence="6">
    <location>
        <begin position="132"/>
        <end position="183"/>
    </location>
</feature>
<dbReference type="AlphaFoldDB" id="Q1IQP9"/>
<dbReference type="Proteomes" id="UP000002432">
    <property type="component" value="Chromosome"/>
</dbReference>
<dbReference type="InterPro" id="IPR013324">
    <property type="entry name" value="RNA_pol_sigma_r3/r4-like"/>
</dbReference>
<comment type="similarity">
    <text evidence="1">Belongs to the sigma-70 factor family. ECF subfamily.</text>
</comment>
<dbReference type="Pfam" id="PF04542">
    <property type="entry name" value="Sigma70_r2"/>
    <property type="match status" value="1"/>
</dbReference>
<dbReference type="Pfam" id="PF08281">
    <property type="entry name" value="Sigma70_r4_2"/>
    <property type="match status" value="1"/>
</dbReference>
<dbReference type="PANTHER" id="PTHR43133">
    <property type="entry name" value="RNA POLYMERASE ECF-TYPE SIGMA FACTO"/>
    <property type="match status" value="1"/>
</dbReference>
<protein>
    <submittedName>
        <fullName evidence="7">Sigma-24, ECF subfamily</fullName>
    </submittedName>
</protein>
<keyword evidence="4" id="KW-0804">Transcription</keyword>
<dbReference type="GO" id="GO:0016987">
    <property type="term" value="F:sigma factor activity"/>
    <property type="evidence" value="ECO:0007669"/>
    <property type="project" value="UniProtKB-KW"/>
</dbReference>
<evidence type="ECO:0000313" key="7">
    <source>
        <dbReference type="EMBL" id="ABF40801.1"/>
    </source>
</evidence>
<dbReference type="GO" id="GO:0003677">
    <property type="term" value="F:DNA binding"/>
    <property type="evidence" value="ECO:0007669"/>
    <property type="project" value="InterPro"/>
</dbReference>
<reference evidence="7 8" key="1">
    <citation type="journal article" date="2009" name="Appl. Environ. Microbiol.">
        <title>Three genomes from the phylum Acidobacteria provide insight into the lifestyles of these microorganisms in soils.</title>
        <authorList>
            <person name="Ward N.L."/>
            <person name="Challacombe J.F."/>
            <person name="Janssen P.H."/>
            <person name="Henrissat B."/>
            <person name="Coutinho P.M."/>
            <person name="Wu M."/>
            <person name="Xie G."/>
            <person name="Haft D.H."/>
            <person name="Sait M."/>
            <person name="Badger J."/>
            <person name="Barabote R.D."/>
            <person name="Bradley B."/>
            <person name="Brettin T.S."/>
            <person name="Brinkac L.M."/>
            <person name="Bruce D."/>
            <person name="Creasy T."/>
            <person name="Daugherty S.C."/>
            <person name="Davidsen T.M."/>
            <person name="DeBoy R.T."/>
            <person name="Detter J.C."/>
            <person name="Dodson R.J."/>
            <person name="Durkin A.S."/>
            <person name="Ganapathy A."/>
            <person name="Gwinn-Giglio M."/>
            <person name="Han C.S."/>
            <person name="Khouri H."/>
            <person name="Kiss H."/>
            <person name="Kothari S.P."/>
            <person name="Madupu R."/>
            <person name="Nelson K.E."/>
            <person name="Nelson W.C."/>
            <person name="Paulsen I."/>
            <person name="Penn K."/>
            <person name="Ren Q."/>
            <person name="Rosovitz M.J."/>
            <person name="Selengut J.D."/>
            <person name="Shrivastava S."/>
            <person name="Sullivan S.A."/>
            <person name="Tapia R."/>
            <person name="Thompson L.S."/>
            <person name="Watkins K.L."/>
            <person name="Yang Q."/>
            <person name="Yu C."/>
            <person name="Zafar N."/>
            <person name="Zhou L."/>
            <person name="Kuske C.R."/>
        </authorList>
    </citation>
    <scope>NUCLEOTIDE SEQUENCE [LARGE SCALE GENOMIC DNA]</scope>
    <source>
        <strain evidence="7 8">Ellin345</strain>
    </source>
</reference>
<keyword evidence="8" id="KW-1185">Reference proteome</keyword>
<dbReference type="PANTHER" id="PTHR43133:SF46">
    <property type="entry name" value="RNA POLYMERASE SIGMA-70 FACTOR ECF SUBFAMILY"/>
    <property type="match status" value="1"/>
</dbReference>
<accession>Q1IQP9</accession>
<dbReference type="SUPFAM" id="SSF88946">
    <property type="entry name" value="Sigma2 domain of RNA polymerase sigma factors"/>
    <property type="match status" value="1"/>
</dbReference>
<dbReference type="InterPro" id="IPR013325">
    <property type="entry name" value="RNA_pol_sigma_r2"/>
</dbReference>
<evidence type="ECO:0000256" key="4">
    <source>
        <dbReference type="ARBA" id="ARBA00023163"/>
    </source>
</evidence>